<name>A0A151ILW4_9HYME</name>
<dbReference type="AlphaFoldDB" id="A0A151ILW4"/>
<organism evidence="1 2">
    <name type="scientific">Cyphomyrmex costatus</name>
    <dbReference type="NCBI Taxonomy" id="456900"/>
    <lineage>
        <taxon>Eukaryota</taxon>
        <taxon>Metazoa</taxon>
        <taxon>Ecdysozoa</taxon>
        <taxon>Arthropoda</taxon>
        <taxon>Hexapoda</taxon>
        <taxon>Insecta</taxon>
        <taxon>Pterygota</taxon>
        <taxon>Neoptera</taxon>
        <taxon>Endopterygota</taxon>
        <taxon>Hymenoptera</taxon>
        <taxon>Apocrita</taxon>
        <taxon>Aculeata</taxon>
        <taxon>Formicoidea</taxon>
        <taxon>Formicidae</taxon>
        <taxon>Myrmicinae</taxon>
        <taxon>Cyphomyrmex</taxon>
    </lineage>
</organism>
<protein>
    <submittedName>
        <fullName evidence="1">Uncharacterized protein</fullName>
    </submittedName>
</protein>
<gene>
    <name evidence="1" type="ORF">ALC62_03145</name>
</gene>
<proteinExistence type="predicted"/>
<keyword evidence="2" id="KW-1185">Reference proteome</keyword>
<sequence length="104" mass="12462">MPLTLDLSFYHPSAEEDNLLKEYEESTMCEMISEQGLQYVTGFVAHKFRCKYKMIDTTIADEVILYLIKTLTFNRLKNWNRKIYVNSRRNKKKCIKLQIKNNFL</sequence>
<reference evidence="1 2" key="1">
    <citation type="submission" date="2016-03" db="EMBL/GenBank/DDBJ databases">
        <title>Cyphomyrmex costatus WGS genome.</title>
        <authorList>
            <person name="Nygaard S."/>
            <person name="Hu H."/>
            <person name="Boomsma J."/>
            <person name="Zhang G."/>
        </authorList>
    </citation>
    <scope>NUCLEOTIDE SEQUENCE [LARGE SCALE GENOMIC DNA]</scope>
    <source>
        <strain evidence="1">MS0001</strain>
        <tissue evidence="1">Whole body</tissue>
    </source>
</reference>
<dbReference type="Proteomes" id="UP000078542">
    <property type="component" value="Unassembled WGS sequence"/>
</dbReference>
<evidence type="ECO:0000313" key="1">
    <source>
        <dbReference type="EMBL" id="KYN05877.1"/>
    </source>
</evidence>
<dbReference type="EMBL" id="KQ977085">
    <property type="protein sequence ID" value="KYN05877.1"/>
    <property type="molecule type" value="Genomic_DNA"/>
</dbReference>
<evidence type="ECO:0000313" key="2">
    <source>
        <dbReference type="Proteomes" id="UP000078542"/>
    </source>
</evidence>
<accession>A0A151ILW4</accession>